<keyword evidence="1" id="KW-0812">Transmembrane</keyword>
<keyword evidence="1" id="KW-1133">Transmembrane helix</keyword>
<keyword evidence="3" id="KW-1185">Reference proteome</keyword>
<reference evidence="2" key="2">
    <citation type="submission" date="2023-04" db="EMBL/GenBank/DDBJ databases">
        <authorList>
            <person name="Bu L."/>
            <person name="Lu L."/>
            <person name="Laidemitt M.R."/>
            <person name="Zhang S.M."/>
            <person name="Mutuku M."/>
            <person name="Mkoji G."/>
            <person name="Steinauer M."/>
            <person name="Loker E.S."/>
        </authorList>
    </citation>
    <scope>NUCLEOTIDE SEQUENCE</scope>
    <source>
        <strain evidence="2">KasaAsao</strain>
        <tissue evidence="2">Whole Snail</tissue>
    </source>
</reference>
<dbReference type="Proteomes" id="UP001233172">
    <property type="component" value="Unassembled WGS sequence"/>
</dbReference>
<reference evidence="2" key="1">
    <citation type="journal article" date="2023" name="PLoS Negl. Trop. Dis.">
        <title>A genome sequence for Biomphalaria pfeifferi, the major vector snail for the human-infecting parasite Schistosoma mansoni.</title>
        <authorList>
            <person name="Bu L."/>
            <person name="Lu L."/>
            <person name="Laidemitt M.R."/>
            <person name="Zhang S.M."/>
            <person name="Mutuku M."/>
            <person name="Mkoji G."/>
            <person name="Steinauer M."/>
            <person name="Loker E.S."/>
        </authorList>
    </citation>
    <scope>NUCLEOTIDE SEQUENCE</scope>
    <source>
        <strain evidence="2">KasaAsao</strain>
    </source>
</reference>
<proteinExistence type="predicted"/>
<accession>A0AAD8FIM1</accession>
<feature type="transmembrane region" description="Helical" evidence="1">
    <location>
        <begin position="41"/>
        <end position="66"/>
    </location>
</feature>
<sequence>MPENDSIGVTLGCSLDNLVISLVEGYHKITSDEAKEALETIFFFLFSGVISFVGAIANIINIIVFVKQ</sequence>
<feature type="non-terminal residue" evidence="2">
    <location>
        <position position="68"/>
    </location>
</feature>
<gene>
    <name evidence="2" type="ORF">Bpfe_005138</name>
</gene>
<protein>
    <submittedName>
        <fullName evidence="2">Rhodopsin</fullName>
    </submittedName>
</protein>
<evidence type="ECO:0000256" key="1">
    <source>
        <dbReference type="SAM" id="Phobius"/>
    </source>
</evidence>
<name>A0AAD8FIM1_BIOPF</name>
<dbReference type="AlphaFoldDB" id="A0AAD8FIM1"/>
<evidence type="ECO:0000313" key="2">
    <source>
        <dbReference type="EMBL" id="KAK0065705.1"/>
    </source>
</evidence>
<comment type="caution">
    <text evidence="2">The sequence shown here is derived from an EMBL/GenBank/DDBJ whole genome shotgun (WGS) entry which is preliminary data.</text>
</comment>
<dbReference type="EMBL" id="JASAOG010000013">
    <property type="protein sequence ID" value="KAK0065705.1"/>
    <property type="molecule type" value="Genomic_DNA"/>
</dbReference>
<evidence type="ECO:0000313" key="3">
    <source>
        <dbReference type="Proteomes" id="UP001233172"/>
    </source>
</evidence>
<keyword evidence="1" id="KW-0472">Membrane</keyword>
<organism evidence="2 3">
    <name type="scientific">Biomphalaria pfeifferi</name>
    <name type="common">Bloodfluke planorb</name>
    <name type="synonym">Freshwater snail</name>
    <dbReference type="NCBI Taxonomy" id="112525"/>
    <lineage>
        <taxon>Eukaryota</taxon>
        <taxon>Metazoa</taxon>
        <taxon>Spiralia</taxon>
        <taxon>Lophotrochozoa</taxon>
        <taxon>Mollusca</taxon>
        <taxon>Gastropoda</taxon>
        <taxon>Heterobranchia</taxon>
        <taxon>Euthyneura</taxon>
        <taxon>Panpulmonata</taxon>
        <taxon>Hygrophila</taxon>
        <taxon>Lymnaeoidea</taxon>
        <taxon>Planorbidae</taxon>
        <taxon>Biomphalaria</taxon>
    </lineage>
</organism>